<dbReference type="PANTHER" id="PTHR33755">
    <property type="entry name" value="TOXIN PARE1-RELATED"/>
    <property type="match status" value="1"/>
</dbReference>
<dbReference type="Pfam" id="PF05016">
    <property type="entry name" value="ParE_toxin"/>
    <property type="match status" value="1"/>
</dbReference>
<dbReference type="InterPro" id="IPR035093">
    <property type="entry name" value="RelE/ParE_toxin_dom_sf"/>
</dbReference>
<dbReference type="EMBL" id="DMAI01000303">
    <property type="protein sequence ID" value="HAE49382.1"/>
    <property type="molecule type" value="Genomic_DNA"/>
</dbReference>
<dbReference type="AlphaFoldDB" id="A0A3B9IND0"/>
<gene>
    <name evidence="3" type="ORF">DCK97_18350</name>
</gene>
<evidence type="ECO:0000313" key="4">
    <source>
        <dbReference type="Proteomes" id="UP000257706"/>
    </source>
</evidence>
<dbReference type="InterPro" id="IPR007712">
    <property type="entry name" value="RelE/ParE_toxin"/>
</dbReference>
<evidence type="ECO:0000256" key="1">
    <source>
        <dbReference type="ARBA" id="ARBA00006226"/>
    </source>
</evidence>
<comment type="similarity">
    <text evidence="1">Belongs to the RelE toxin family.</text>
</comment>
<dbReference type="Proteomes" id="UP000257706">
    <property type="component" value="Unassembled WGS sequence"/>
</dbReference>
<organism evidence="3 4">
    <name type="scientific">Tistrella mobilis</name>
    <dbReference type="NCBI Taxonomy" id="171437"/>
    <lineage>
        <taxon>Bacteria</taxon>
        <taxon>Pseudomonadati</taxon>
        <taxon>Pseudomonadota</taxon>
        <taxon>Alphaproteobacteria</taxon>
        <taxon>Geminicoccales</taxon>
        <taxon>Geminicoccaceae</taxon>
        <taxon>Tistrella</taxon>
    </lineage>
</organism>
<keyword evidence="2" id="KW-1277">Toxin-antitoxin system</keyword>
<evidence type="ECO:0000313" key="3">
    <source>
        <dbReference type="EMBL" id="HAE49382.1"/>
    </source>
</evidence>
<evidence type="ECO:0000256" key="2">
    <source>
        <dbReference type="ARBA" id="ARBA00022649"/>
    </source>
</evidence>
<protein>
    <submittedName>
        <fullName evidence="3">Plasmid stabilization protein ParE</fullName>
    </submittedName>
</protein>
<sequence>MISRVDDVADTPEVLWTRRAREDVRDIYRWTFTHFGRRQADLWAEALTRATDIIRRQPDIGARAPFPPGYRRFPLHSHVIYYRRLPAGSQIVRILHGSRDAGQHLGGPPSEEA</sequence>
<dbReference type="PANTHER" id="PTHR33755:SF9">
    <property type="entry name" value="TOXIN PARE1"/>
    <property type="match status" value="1"/>
</dbReference>
<reference evidence="3 4" key="1">
    <citation type="journal article" date="2018" name="Nat. Biotechnol.">
        <title>A standardized bacterial taxonomy based on genome phylogeny substantially revises the tree of life.</title>
        <authorList>
            <person name="Parks D.H."/>
            <person name="Chuvochina M."/>
            <person name="Waite D.W."/>
            <person name="Rinke C."/>
            <person name="Skarshewski A."/>
            <person name="Chaumeil P.A."/>
            <person name="Hugenholtz P."/>
        </authorList>
    </citation>
    <scope>NUCLEOTIDE SEQUENCE [LARGE SCALE GENOMIC DNA]</scope>
    <source>
        <strain evidence="3">UBA8739</strain>
    </source>
</reference>
<comment type="caution">
    <text evidence="3">The sequence shown here is derived from an EMBL/GenBank/DDBJ whole genome shotgun (WGS) entry which is preliminary data.</text>
</comment>
<name>A0A3B9IND0_9PROT</name>
<dbReference type="Gene3D" id="3.30.2310.20">
    <property type="entry name" value="RelE-like"/>
    <property type="match status" value="1"/>
</dbReference>
<proteinExistence type="inferred from homology"/>
<accession>A0A3B9IND0</accession>
<dbReference type="InterPro" id="IPR051803">
    <property type="entry name" value="TA_system_RelE-like_toxin"/>
</dbReference>